<dbReference type="EMBL" id="CP001649">
    <property type="protein sequence ID" value="ACS81492.1"/>
    <property type="molecule type" value="Genomic_DNA"/>
</dbReference>
<dbReference type="PROSITE" id="PS50111">
    <property type="entry name" value="CHEMOTAXIS_TRANSDUC_2"/>
    <property type="match status" value="1"/>
</dbReference>
<dbReference type="PANTHER" id="PTHR32089:SF120">
    <property type="entry name" value="METHYL-ACCEPTING CHEMOTAXIS PROTEIN TLPQ"/>
    <property type="match status" value="1"/>
</dbReference>
<dbReference type="CDD" id="cd00130">
    <property type="entry name" value="PAS"/>
    <property type="match status" value="1"/>
</dbReference>
<dbReference type="SUPFAM" id="SSF58104">
    <property type="entry name" value="Methyl-accepting chemotaxis protein (MCP) signaling domain"/>
    <property type="match status" value="1"/>
</dbReference>
<organism evidence="6 7">
    <name type="scientific">Maridesulfovibrio salexigens (strain ATCC 14822 / DSM 2638 / NCIMB 8403 / VKM B-1763)</name>
    <name type="common">Desulfovibrio salexigens</name>
    <dbReference type="NCBI Taxonomy" id="526222"/>
    <lineage>
        <taxon>Bacteria</taxon>
        <taxon>Pseudomonadati</taxon>
        <taxon>Thermodesulfobacteriota</taxon>
        <taxon>Desulfovibrionia</taxon>
        <taxon>Desulfovibrionales</taxon>
        <taxon>Desulfovibrionaceae</taxon>
        <taxon>Maridesulfovibrio</taxon>
    </lineage>
</organism>
<dbReference type="SMART" id="SM00283">
    <property type="entry name" value="MA"/>
    <property type="match status" value="1"/>
</dbReference>
<dbReference type="Pfam" id="PF13426">
    <property type="entry name" value="PAS_9"/>
    <property type="match status" value="1"/>
</dbReference>
<keyword evidence="1 3" id="KW-0807">Transducer</keyword>
<dbReference type="STRING" id="526222.Desal_3444"/>
<evidence type="ECO:0000256" key="1">
    <source>
        <dbReference type="ARBA" id="ARBA00023224"/>
    </source>
</evidence>
<accession>C6BSN6</accession>
<keyword evidence="4" id="KW-0812">Transmembrane</keyword>
<dbReference type="Gene3D" id="1.10.287.950">
    <property type="entry name" value="Methyl-accepting chemotaxis protein"/>
    <property type="match status" value="1"/>
</dbReference>
<dbReference type="Proteomes" id="UP000002601">
    <property type="component" value="Chromosome"/>
</dbReference>
<feature type="transmembrane region" description="Helical" evidence="4">
    <location>
        <begin position="40"/>
        <end position="63"/>
    </location>
</feature>
<dbReference type="RefSeq" id="WP_015853308.1">
    <property type="nucleotide sequence ID" value="NC_012881.1"/>
</dbReference>
<dbReference type="CDD" id="cd11386">
    <property type="entry name" value="MCP_signal"/>
    <property type="match status" value="1"/>
</dbReference>
<feature type="domain" description="Methyl-accepting transducer" evidence="5">
    <location>
        <begin position="254"/>
        <end position="490"/>
    </location>
</feature>
<keyword evidence="4" id="KW-0472">Membrane</keyword>
<name>C6BSN6_MARSD</name>
<dbReference type="GO" id="GO:0016020">
    <property type="term" value="C:membrane"/>
    <property type="evidence" value="ECO:0007669"/>
    <property type="project" value="InterPro"/>
</dbReference>
<dbReference type="InterPro" id="IPR004090">
    <property type="entry name" value="Chemotax_Me-accpt_rcpt"/>
</dbReference>
<dbReference type="SUPFAM" id="SSF55785">
    <property type="entry name" value="PYP-like sensor domain (PAS domain)"/>
    <property type="match status" value="1"/>
</dbReference>
<evidence type="ECO:0000256" key="3">
    <source>
        <dbReference type="PROSITE-ProRule" id="PRU00284"/>
    </source>
</evidence>
<reference evidence="6 7" key="1">
    <citation type="submission" date="2009-06" db="EMBL/GenBank/DDBJ databases">
        <title>Complete sequence of Desulfovibrio salexigens DSM 2638.</title>
        <authorList>
            <consortium name="US DOE Joint Genome Institute"/>
            <person name="Lucas S."/>
            <person name="Copeland A."/>
            <person name="Lapidus A."/>
            <person name="Glavina del Rio T."/>
            <person name="Tice H."/>
            <person name="Bruce D."/>
            <person name="Goodwin L."/>
            <person name="Pitluck S."/>
            <person name="Munk A.C."/>
            <person name="Brettin T."/>
            <person name="Detter J.C."/>
            <person name="Han C."/>
            <person name="Tapia R."/>
            <person name="Larimer F."/>
            <person name="Land M."/>
            <person name="Hauser L."/>
            <person name="Kyrpides N."/>
            <person name="Anderson I."/>
            <person name="Wall J.D."/>
            <person name="Arkin A.P."/>
            <person name="Dehal P."/>
            <person name="Chivian D."/>
            <person name="Giles B."/>
            <person name="Hazen T.C."/>
        </authorList>
    </citation>
    <scope>NUCLEOTIDE SEQUENCE [LARGE SCALE GENOMIC DNA]</scope>
    <source>
        <strain evidence="7">ATCC 14822 / DSM 2638 / NCIMB 8403 / VKM B-1763</strain>
    </source>
</reference>
<dbReference type="GO" id="GO:0006935">
    <property type="term" value="P:chemotaxis"/>
    <property type="evidence" value="ECO:0007669"/>
    <property type="project" value="InterPro"/>
</dbReference>
<comment type="similarity">
    <text evidence="2">Belongs to the methyl-accepting chemotaxis (MCP) protein family.</text>
</comment>
<dbReference type="KEGG" id="dsa:Desal_3444"/>
<gene>
    <name evidence="6" type="ordered locus">Desal_3444</name>
</gene>
<dbReference type="GO" id="GO:0004888">
    <property type="term" value="F:transmembrane signaling receptor activity"/>
    <property type="evidence" value="ECO:0007669"/>
    <property type="project" value="InterPro"/>
</dbReference>
<dbReference type="NCBIfam" id="TIGR00229">
    <property type="entry name" value="sensory_box"/>
    <property type="match status" value="1"/>
</dbReference>
<dbReference type="OrthoDB" id="9816383at2"/>
<dbReference type="PRINTS" id="PR00260">
    <property type="entry name" value="CHEMTRNSDUCR"/>
</dbReference>
<protein>
    <submittedName>
        <fullName evidence="6">Methyl-accepting chemotaxis sensory transducer with Pas/Pac sensor</fullName>
    </submittedName>
</protein>
<dbReference type="InterPro" id="IPR035965">
    <property type="entry name" value="PAS-like_dom_sf"/>
</dbReference>
<proteinExistence type="inferred from homology"/>
<dbReference type="Pfam" id="PF00015">
    <property type="entry name" value="MCPsignal"/>
    <property type="match status" value="1"/>
</dbReference>
<dbReference type="PANTHER" id="PTHR32089">
    <property type="entry name" value="METHYL-ACCEPTING CHEMOTAXIS PROTEIN MCPB"/>
    <property type="match status" value="1"/>
</dbReference>
<feature type="transmembrane region" description="Helical" evidence="4">
    <location>
        <begin position="12"/>
        <end position="34"/>
    </location>
</feature>
<dbReference type="AlphaFoldDB" id="C6BSN6"/>
<dbReference type="Gene3D" id="3.30.450.20">
    <property type="entry name" value="PAS domain"/>
    <property type="match status" value="1"/>
</dbReference>
<keyword evidence="7" id="KW-1185">Reference proteome</keyword>
<dbReference type="InterPro" id="IPR000014">
    <property type="entry name" value="PAS"/>
</dbReference>
<evidence type="ECO:0000313" key="6">
    <source>
        <dbReference type="EMBL" id="ACS81492.1"/>
    </source>
</evidence>
<dbReference type="GO" id="GO:0007165">
    <property type="term" value="P:signal transduction"/>
    <property type="evidence" value="ECO:0007669"/>
    <property type="project" value="UniProtKB-KW"/>
</dbReference>
<evidence type="ECO:0000256" key="2">
    <source>
        <dbReference type="ARBA" id="ARBA00029447"/>
    </source>
</evidence>
<evidence type="ECO:0000313" key="7">
    <source>
        <dbReference type="Proteomes" id="UP000002601"/>
    </source>
</evidence>
<evidence type="ECO:0000259" key="5">
    <source>
        <dbReference type="PROSITE" id="PS50111"/>
    </source>
</evidence>
<dbReference type="HOGENOM" id="CLU_000445_107_27_7"/>
<dbReference type="eggNOG" id="COG0840">
    <property type="taxonomic scope" value="Bacteria"/>
</dbReference>
<keyword evidence="4" id="KW-1133">Transmembrane helix</keyword>
<dbReference type="InterPro" id="IPR004089">
    <property type="entry name" value="MCPsignal_dom"/>
</dbReference>
<evidence type="ECO:0000256" key="4">
    <source>
        <dbReference type="SAM" id="Phobius"/>
    </source>
</evidence>
<sequence>MDNGNGKFMRTVAWIYFGVLIVAAAFCGVILSSFSNEPWAMTGLASGLIALLVLLGICIFAVLKNQVVRPVECLTNFAKLVIKGEYSEADKCTSPGIDGLRAAVSELSDSYKERLGFSTSILEGLPLGCCIVDTKEHITFLNKEILEMIGSNERPESYHGRMISQIFYHDDRKSLIGHCMDDDTRAMNREVIFKHVDGSDINILANLFPLHDVVGNVIGGCCLYINTTELKQREAHILDQNELIARAADQADSVVYELSSAAEQLRGLVGEARKGAMVQSEEAGQAATAMEEMNATVLEVARHAQEAASDADKAKSEAEKGEDTVAGVVSAIDEVSGQASSLRASMEDLDVKAEAIGNVLSVIEDIADQTNLLALNAAIEAARAGEAGRGFAVVADEVRKLAEKTVQATTEVHQAVSNIQQGAKTNVKATEAAVESVARSTSLAGESGEALARIVSMSEETSDRIRSIATAAEQQAAASEQINRSTETVNRISNETEQAMVESSAAIEKLAKLADDLSGIIHGMQKK</sequence>